<proteinExistence type="predicted"/>
<dbReference type="Proteomes" id="UP001343492">
    <property type="component" value="Unassembled WGS sequence"/>
</dbReference>
<evidence type="ECO:0000313" key="2">
    <source>
        <dbReference type="Proteomes" id="UP001343492"/>
    </source>
</evidence>
<name>A0ABU7GB77_9SPHN</name>
<accession>A0ABU7GB77</accession>
<dbReference type="EMBL" id="JAZDQV010000001">
    <property type="protein sequence ID" value="MEE1876120.1"/>
    <property type="molecule type" value="Genomic_DNA"/>
</dbReference>
<dbReference type="RefSeq" id="WP_354143235.1">
    <property type="nucleotide sequence ID" value="NZ_JAZDQV010000001.1"/>
</dbReference>
<protein>
    <submittedName>
        <fullName evidence="1">Uncharacterized protein</fullName>
    </submittedName>
</protein>
<sequence length="107" mass="11764">MQFSSNAARNLQRGPLARLIVPARPEAAANDNGEEPVSEAMLEASLRHFAAYGLGAARAARLQAEFAFFAGDRTAYRWWLGICRLLDKRMAMIAAREFETNPPGKIG</sequence>
<keyword evidence="2" id="KW-1185">Reference proteome</keyword>
<comment type="caution">
    <text evidence="1">The sequence shown here is derived from an EMBL/GenBank/DDBJ whole genome shotgun (WGS) entry which is preliminary data.</text>
</comment>
<evidence type="ECO:0000313" key="1">
    <source>
        <dbReference type="EMBL" id="MEE1876120.1"/>
    </source>
</evidence>
<reference evidence="1 2" key="1">
    <citation type="submission" date="2024-01" db="EMBL/GenBank/DDBJ databases">
        <title>The genome sequence of Erythrobacteraceae sp. strain 1XM1-14.</title>
        <authorList>
            <person name="Liu Y."/>
        </authorList>
    </citation>
    <scope>NUCLEOTIDE SEQUENCE [LARGE SCALE GENOMIC DNA]</scope>
    <source>
        <strain evidence="1 2">1XM1-14</strain>
    </source>
</reference>
<organism evidence="1 2">
    <name type="scientific">Altererythrobacter litoralis</name>
    <dbReference type="NCBI Taxonomy" id="3113904"/>
    <lineage>
        <taxon>Bacteria</taxon>
        <taxon>Pseudomonadati</taxon>
        <taxon>Pseudomonadota</taxon>
        <taxon>Alphaproteobacteria</taxon>
        <taxon>Sphingomonadales</taxon>
        <taxon>Erythrobacteraceae</taxon>
        <taxon>Altererythrobacter</taxon>
    </lineage>
</organism>
<gene>
    <name evidence="1" type="ORF">VRS74_00290</name>
</gene>